<reference evidence="2" key="1">
    <citation type="journal article" date="2023" name="Genome Biol. Evol.">
        <title>Long-read-based Genome Assembly of Drosophila gunungcola Reveals Fewer Chemosensory Genes in Flower-breeding Species.</title>
        <authorList>
            <person name="Negi A."/>
            <person name="Liao B.Y."/>
            <person name="Yeh S.D."/>
        </authorList>
    </citation>
    <scope>NUCLEOTIDE SEQUENCE</scope>
    <source>
        <strain evidence="2">Sukarami</strain>
    </source>
</reference>
<gene>
    <name evidence="2" type="ORF">M5D96_005259</name>
</gene>
<name>A0A9P9YQY1_9MUSC</name>
<feature type="chain" id="PRO_5040325375" description="CG10200" evidence="1">
    <location>
        <begin position="17"/>
        <end position="201"/>
    </location>
</feature>
<feature type="signal peptide" evidence="1">
    <location>
        <begin position="1"/>
        <end position="16"/>
    </location>
</feature>
<protein>
    <recommendedName>
        <fullName evidence="4">CG10200</fullName>
    </recommendedName>
</protein>
<evidence type="ECO:0000313" key="3">
    <source>
        <dbReference type="Proteomes" id="UP001059596"/>
    </source>
</evidence>
<evidence type="ECO:0000313" key="2">
    <source>
        <dbReference type="EMBL" id="KAI8041009.1"/>
    </source>
</evidence>
<dbReference type="AlphaFoldDB" id="A0A9P9YQY1"/>
<dbReference type="Proteomes" id="UP001059596">
    <property type="component" value="Unassembled WGS sequence"/>
</dbReference>
<dbReference type="Pfam" id="PF00379">
    <property type="entry name" value="Chitin_bind_4"/>
    <property type="match status" value="1"/>
</dbReference>
<organism evidence="2 3">
    <name type="scientific">Drosophila gunungcola</name>
    <name type="common">fruit fly</name>
    <dbReference type="NCBI Taxonomy" id="103775"/>
    <lineage>
        <taxon>Eukaryota</taxon>
        <taxon>Metazoa</taxon>
        <taxon>Ecdysozoa</taxon>
        <taxon>Arthropoda</taxon>
        <taxon>Hexapoda</taxon>
        <taxon>Insecta</taxon>
        <taxon>Pterygota</taxon>
        <taxon>Neoptera</taxon>
        <taxon>Endopterygota</taxon>
        <taxon>Diptera</taxon>
        <taxon>Brachycera</taxon>
        <taxon>Muscomorpha</taxon>
        <taxon>Ephydroidea</taxon>
        <taxon>Drosophilidae</taxon>
        <taxon>Drosophila</taxon>
        <taxon>Sophophora</taxon>
    </lineage>
</organism>
<comment type="caution">
    <text evidence="2">The sequence shown here is derived from an EMBL/GenBank/DDBJ whole genome shotgun (WGS) entry which is preliminary data.</text>
</comment>
<dbReference type="InterPro" id="IPR000618">
    <property type="entry name" value="Insect_cuticle"/>
</dbReference>
<keyword evidence="1" id="KW-0732">Signal</keyword>
<keyword evidence="3" id="KW-1185">Reference proteome</keyword>
<proteinExistence type="predicted"/>
<dbReference type="OrthoDB" id="6436213at2759"/>
<dbReference type="EMBL" id="JAMKOV010000003">
    <property type="protein sequence ID" value="KAI8041009.1"/>
    <property type="molecule type" value="Genomic_DNA"/>
</dbReference>
<sequence>MLLAWIGLLGVSCAQAAQVYMHFNGLGYSYNTDGDRLDRSVVPPTYGGSSLESFQPLQFVHQALRTRHNPLPRIFHSAQDNLATSSLSRGYITAPPAQQSHQNFDFSTDQMAHAQHTDESGNVLGRYSYYDEAGYHELSYKAGAGIGFVVMGGNLAKATATSTAAEQHSESETELDVGNRNGIQTNALASLQELHKYRGYT</sequence>
<evidence type="ECO:0000256" key="1">
    <source>
        <dbReference type="SAM" id="SignalP"/>
    </source>
</evidence>
<evidence type="ECO:0008006" key="4">
    <source>
        <dbReference type="Google" id="ProtNLM"/>
    </source>
</evidence>
<accession>A0A9P9YQY1</accession>